<dbReference type="RefSeq" id="WP_154332535.1">
    <property type="nucleotide sequence ID" value="NZ_VTFY01000002.1"/>
</dbReference>
<evidence type="ECO:0000256" key="2">
    <source>
        <dbReference type="SAM" id="Phobius"/>
    </source>
</evidence>
<feature type="transmembrane region" description="Helical" evidence="2">
    <location>
        <begin position="20"/>
        <end position="41"/>
    </location>
</feature>
<name>A0A6N7RL48_9ACTN</name>
<keyword evidence="4" id="KW-1185">Reference proteome</keyword>
<evidence type="ECO:0000313" key="3">
    <source>
        <dbReference type="EMBL" id="MRX81641.1"/>
    </source>
</evidence>
<dbReference type="EMBL" id="VTFY01000002">
    <property type="protein sequence ID" value="MRX81641.1"/>
    <property type="molecule type" value="Genomic_DNA"/>
</dbReference>
<accession>A0A6N7RL48</accession>
<keyword evidence="2" id="KW-0812">Transmembrane</keyword>
<organism evidence="3 4">
    <name type="scientific">Eggerthella guodeyinii</name>
    <dbReference type="NCBI Taxonomy" id="2690837"/>
    <lineage>
        <taxon>Bacteria</taxon>
        <taxon>Bacillati</taxon>
        <taxon>Actinomycetota</taxon>
        <taxon>Coriobacteriia</taxon>
        <taxon>Eggerthellales</taxon>
        <taxon>Eggerthellaceae</taxon>
        <taxon>Eggerthella</taxon>
    </lineage>
</organism>
<evidence type="ECO:0000256" key="1">
    <source>
        <dbReference type="SAM" id="MobiDB-lite"/>
    </source>
</evidence>
<dbReference type="Proteomes" id="UP000438093">
    <property type="component" value="Unassembled WGS sequence"/>
</dbReference>
<feature type="region of interest" description="Disordered" evidence="1">
    <location>
        <begin position="145"/>
        <end position="165"/>
    </location>
</feature>
<proteinExistence type="predicted"/>
<protein>
    <submittedName>
        <fullName evidence="3">Uncharacterized protein</fullName>
    </submittedName>
</protein>
<sequence>MSWHEPGTAGPKRMRDRKAAVAVALVAVLIQTALYFAPLVVQYAEGDTAEVAIATADGGAGGEYAFSLEREYADEEGRTVYRCVSDSRPAVVMELRREFRWLPQLRWSQSVVPGPLIDDPGPYYELVNKDEWRESYLEWNREQMRQEAENGGSLLTDPPQGGEDG</sequence>
<keyword evidence="2" id="KW-0472">Membrane</keyword>
<keyword evidence="2" id="KW-1133">Transmembrane helix</keyword>
<dbReference type="AlphaFoldDB" id="A0A6N7RL48"/>
<gene>
    <name evidence="3" type="ORF">GJG86_03920</name>
</gene>
<evidence type="ECO:0000313" key="4">
    <source>
        <dbReference type="Proteomes" id="UP000438093"/>
    </source>
</evidence>
<reference evidence="4" key="1">
    <citation type="submission" date="2019-08" db="EMBL/GenBank/DDBJ databases">
        <title>Arthrobacter sp. nov., isolated from plateau pika and Tibetan wild ass.</title>
        <authorList>
            <person name="Ge Y."/>
        </authorList>
    </citation>
    <scope>NUCLEOTIDE SEQUENCE [LARGE SCALE GENOMIC DNA]</scope>
    <source>
        <strain evidence="4">HF-4214</strain>
    </source>
</reference>
<comment type="caution">
    <text evidence="3">The sequence shown here is derived from an EMBL/GenBank/DDBJ whole genome shotgun (WGS) entry which is preliminary data.</text>
</comment>